<proteinExistence type="predicted"/>
<feature type="domain" description="HTH cro/C1-type" evidence="1">
    <location>
        <begin position="11"/>
        <end position="64"/>
    </location>
</feature>
<dbReference type="RefSeq" id="WP_120684422.1">
    <property type="nucleotide sequence ID" value="NZ_RBAL01000023.1"/>
</dbReference>
<protein>
    <submittedName>
        <fullName evidence="2">XRE family transcriptional regulator</fullName>
    </submittedName>
</protein>
<dbReference type="PROSITE" id="PS50943">
    <property type="entry name" value="HTH_CROC1"/>
    <property type="match status" value="1"/>
</dbReference>
<dbReference type="InterPro" id="IPR001387">
    <property type="entry name" value="Cro/C1-type_HTH"/>
</dbReference>
<evidence type="ECO:0000313" key="3">
    <source>
        <dbReference type="Proteomes" id="UP000272474"/>
    </source>
</evidence>
<accession>A0A3A9YMY3</accession>
<reference evidence="2 3" key="1">
    <citation type="journal article" date="2014" name="Int. J. Syst. Evol. Microbiol.">
        <title>Streptomyces hoynatensis sp. nov., isolated from deep marine sediment.</title>
        <authorList>
            <person name="Veyisoglu A."/>
            <person name="Sahin N."/>
        </authorList>
    </citation>
    <scope>NUCLEOTIDE SEQUENCE [LARGE SCALE GENOMIC DNA]</scope>
    <source>
        <strain evidence="2 3">KCTC 29097</strain>
    </source>
</reference>
<keyword evidence="3" id="KW-1185">Reference proteome</keyword>
<dbReference type="SUPFAM" id="SSF47413">
    <property type="entry name" value="lambda repressor-like DNA-binding domains"/>
    <property type="match status" value="1"/>
</dbReference>
<dbReference type="EMBL" id="RBAL01000023">
    <property type="protein sequence ID" value="RKN37631.1"/>
    <property type="molecule type" value="Genomic_DNA"/>
</dbReference>
<name>A0A3A9YMY3_9ACTN</name>
<dbReference type="SMART" id="SM00530">
    <property type="entry name" value="HTH_XRE"/>
    <property type="match status" value="1"/>
</dbReference>
<dbReference type="Pfam" id="PF01381">
    <property type="entry name" value="HTH_3"/>
    <property type="match status" value="1"/>
</dbReference>
<dbReference type="OrthoDB" id="3210663at2"/>
<dbReference type="AlphaFoldDB" id="A0A3A9YMY3"/>
<dbReference type="Gene3D" id="1.10.260.40">
    <property type="entry name" value="lambda repressor-like DNA-binding domains"/>
    <property type="match status" value="1"/>
</dbReference>
<dbReference type="InterPro" id="IPR010982">
    <property type="entry name" value="Lambda_DNA-bd_dom_sf"/>
</dbReference>
<comment type="caution">
    <text evidence="2">The sequence shown here is derived from an EMBL/GenBank/DDBJ whole genome shotgun (WGS) entry which is preliminary data.</text>
</comment>
<dbReference type="GO" id="GO:0003677">
    <property type="term" value="F:DNA binding"/>
    <property type="evidence" value="ECO:0007669"/>
    <property type="project" value="InterPro"/>
</dbReference>
<evidence type="ECO:0000313" key="2">
    <source>
        <dbReference type="EMBL" id="RKN37631.1"/>
    </source>
</evidence>
<sequence length="408" mass="43983">MDGDGSTGDTLRALRLGRGLTQEKLAEKAGLRPGVIKKIEGGGTARLETYHALARALGVRTAQLFDPAALPPDNHADDHAVDLMPLRREISPPVTLSGGLGLIDAGEAPHLVQIRDVAAALSGAYNGDDYPRVAALLPRLLTSTRLAVAFHDDGPRQREALRLRADALQMAGRFLTQVRAYDLAHVALRDAVHSAEAAGDRLAAAAAISAQGWTLLREGRLDEAESATAATAEEIEPRISRARPDELGVWGRLLRRASSAAARNNRPQEARDYLRLARTAAIALGGRPAVRLHGWNRFDGLRVGLQAIENQMVAHQPGRALGLAERVPASAASGSGNWRRHMLTVSQAHAMLRHSDEALGILAGLHADAPEWLRHQRLARDVFRDARRARRRPLTVEQRALGHALGVG</sequence>
<dbReference type="Proteomes" id="UP000272474">
    <property type="component" value="Unassembled WGS sequence"/>
</dbReference>
<dbReference type="CDD" id="cd00093">
    <property type="entry name" value="HTH_XRE"/>
    <property type="match status" value="1"/>
</dbReference>
<gene>
    <name evidence="2" type="ORF">D7294_27225</name>
</gene>
<evidence type="ECO:0000259" key="1">
    <source>
        <dbReference type="PROSITE" id="PS50943"/>
    </source>
</evidence>
<organism evidence="2 3">
    <name type="scientific">Streptomyces hoynatensis</name>
    <dbReference type="NCBI Taxonomy" id="1141874"/>
    <lineage>
        <taxon>Bacteria</taxon>
        <taxon>Bacillati</taxon>
        <taxon>Actinomycetota</taxon>
        <taxon>Actinomycetes</taxon>
        <taxon>Kitasatosporales</taxon>
        <taxon>Streptomycetaceae</taxon>
        <taxon>Streptomyces</taxon>
    </lineage>
</organism>